<gene>
    <name evidence="1" type="ORF">HYALB_00012126</name>
</gene>
<keyword evidence="2" id="KW-1185">Reference proteome</keyword>
<protein>
    <submittedName>
        <fullName evidence="1">Uncharacterized protein</fullName>
    </submittedName>
</protein>
<dbReference type="Proteomes" id="UP000701801">
    <property type="component" value="Unassembled WGS sequence"/>
</dbReference>
<comment type="caution">
    <text evidence="1">The sequence shown here is derived from an EMBL/GenBank/DDBJ whole genome shotgun (WGS) entry which is preliminary data.</text>
</comment>
<evidence type="ECO:0000313" key="2">
    <source>
        <dbReference type="Proteomes" id="UP000701801"/>
    </source>
</evidence>
<proteinExistence type="predicted"/>
<name>A0A9N9LT08_9HELO</name>
<dbReference type="AlphaFoldDB" id="A0A9N9LT08"/>
<evidence type="ECO:0000313" key="1">
    <source>
        <dbReference type="EMBL" id="CAG8980720.1"/>
    </source>
</evidence>
<reference evidence="1" key="1">
    <citation type="submission" date="2021-07" db="EMBL/GenBank/DDBJ databases">
        <authorList>
            <person name="Durling M."/>
        </authorList>
    </citation>
    <scope>NUCLEOTIDE SEQUENCE</scope>
</reference>
<accession>A0A9N9LT08</accession>
<sequence length="186" mass="20128">MSGTRCTDGMKYHFSLMGPLNSDQVLVRVPIDISKRSGLPLGFFNSSASIPFSSIHSIHSFRRSVILITPQSSTSITTPSTINMRFSIATSVFALFTLATALAPFNENRSLEARQNENRPVPNGTCCVPNTSLKQDVCNTEGTTGRCVPGDKEGVQCNGALNCVADAKLTCDPNILERGRPRCRAM</sequence>
<dbReference type="EMBL" id="CAJVRM010000408">
    <property type="protein sequence ID" value="CAG8980720.1"/>
    <property type="molecule type" value="Genomic_DNA"/>
</dbReference>
<dbReference type="OrthoDB" id="4153862at2759"/>
<organism evidence="1 2">
    <name type="scientific">Hymenoscyphus albidus</name>
    <dbReference type="NCBI Taxonomy" id="595503"/>
    <lineage>
        <taxon>Eukaryota</taxon>
        <taxon>Fungi</taxon>
        <taxon>Dikarya</taxon>
        <taxon>Ascomycota</taxon>
        <taxon>Pezizomycotina</taxon>
        <taxon>Leotiomycetes</taxon>
        <taxon>Helotiales</taxon>
        <taxon>Helotiaceae</taxon>
        <taxon>Hymenoscyphus</taxon>
    </lineage>
</organism>